<gene>
    <name evidence="2" type="ORF">J2Y69_003104</name>
</gene>
<accession>A0ABU1SFV8</accession>
<reference evidence="2 3" key="1">
    <citation type="submission" date="2023-07" db="EMBL/GenBank/DDBJ databases">
        <title>Sorghum-associated microbial communities from plants grown in Nebraska, USA.</title>
        <authorList>
            <person name="Schachtman D."/>
        </authorList>
    </citation>
    <scope>NUCLEOTIDE SEQUENCE [LARGE SCALE GENOMIC DNA]</scope>
    <source>
        <strain evidence="2 3">2980</strain>
    </source>
</reference>
<organism evidence="2 3">
    <name type="scientific">Microbacterium resistens</name>
    <dbReference type="NCBI Taxonomy" id="156977"/>
    <lineage>
        <taxon>Bacteria</taxon>
        <taxon>Bacillati</taxon>
        <taxon>Actinomycetota</taxon>
        <taxon>Actinomycetes</taxon>
        <taxon>Micrococcales</taxon>
        <taxon>Microbacteriaceae</taxon>
        <taxon>Microbacterium</taxon>
    </lineage>
</organism>
<comment type="caution">
    <text evidence="2">The sequence shown here is derived from an EMBL/GenBank/DDBJ whole genome shotgun (WGS) entry which is preliminary data.</text>
</comment>
<keyword evidence="1" id="KW-0812">Transmembrane</keyword>
<dbReference type="EMBL" id="JAVDUM010000015">
    <property type="protein sequence ID" value="MDR6868485.1"/>
    <property type="molecule type" value="Genomic_DNA"/>
</dbReference>
<feature type="transmembrane region" description="Helical" evidence="1">
    <location>
        <begin position="274"/>
        <end position="295"/>
    </location>
</feature>
<dbReference type="Proteomes" id="UP001259347">
    <property type="component" value="Unassembled WGS sequence"/>
</dbReference>
<proteinExistence type="predicted"/>
<evidence type="ECO:0000313" key="2">
    <source>
        <dbReference type="EMBL" id="MDR6868485.1"/>
    </source>
</evidence>
<evidence type="ECO:0000256" key="1">
    <source>
        <dbReference type="SAM" id="Phobius"/>
    </source>
</evidence>
<keyword evidence="1" id="KW-0472">Membrane</keyword>
<keyword evidence="1" id="KW-1133">Transmembrane helix</keyword>
<name>A0ABU1SFV8_9MICO</name>
<evidence type="ECO:0000313" key="3">
    <source>
        <dbReference type="Proteomes" id="UP001259347"/>
    </source>
</evidence>
<keyword evidence="3" id="KW-1185">Reference proteome</keyword>
<dbReference type="RefSeq" id="WP_310022353.1">
    <property type="nucleotide sequence ID" value="NZ_JAVDUM010000015.1"/>
</dbReference>
<sequence>MQFPPGYALCSFVVPRTADGAAAIRVIGEQNAQLVGEAVGADGVHLSVVPVGPDMLATVMSSAIPSALQRERILKLLVSRQAPDTLVSAVVERERQMSSYSRTWERDALALGPDQDVSISGTRSALATAWSSLRLFTEPGMAAPPGFGEAIPPLAPAVGVRFRSRAGQDRIDVGPHHITSLRRGATRHGASRTSDDIENVDLEDLSLVLEDASGSLMLIDGQFRVLDVAVDVYRGSKRLRQLLDERTTGAPRLRVSNAANPGPMRERVKARRRLIWTLVLAPLGILAFAWIMSILDDTIQGTPNGSADSSYVSTALPWA</sequence>
<protein>
    <submittedName>
        <fullName evidence="2">Uncharacterized protein</fullName>
    </submittedName>
</protein>